<dbReference type="Gene3D" id="1.20.1110.10">
    <property type="entry name" value="Calcium-transporting ATPase, transmembrane domain"/>
    <property type="match status" value="1"/>
</dbReference>
<evidence type="ECO:0000259" key="4">
    <source>
        <dbReference type="Pfam" id="PF00689"/>
    </source>
</evidence>
<feature type="transmembrane region" description="Helical" evidence="3">
    <location>
        <begin position="29"/>
        <end position="50"/>
    </location>
</feature>
<reference evidence="6" key="1">
    <citation type="journal article" date="2019" name="Int. J. Syst. Evol. Microbiol.">
        <title>The Global Catalogue of Microorganisms (GCM) 10K type strain sequencing project: providing services to taxonomists for standard genome sequencing and annotation.</title>
        <authorList>
            <consortium name="The Broad Institute Genomics Platform"/>
            <consortium name="The Broad Institute Genome Sequencing Center for Infectious Disease"/>
            <person name="Wu L."/>
            <person name="Ma J."/>
        </authorList>
    </citation>
    <scope>NUCLEOTIDE SEQUENCE [LARGE SCALE GENOMIC DNA]</scope>
    <source>
        <strain evidence="6">CGMCC 4.7152</strain>
    </source>
</reference>
<evidence type="ECO:0000256" key="3">
    <source>
        <dbReference type="SAM" id="Phobius"/>
    </source>
</evidence>
<keyword evidence="2" id="KW-1003">Cell membrane</keyword>
<comment type="subcellular location">
    <subcellularLocation>
        <location evidence="1">Cell membrane</location>
        <topology evidence="1">Multi-pass membrane protein</topology>
    </subcellularLocation>
</comment>
<keyword evidence="3" id="KW-1133">Transmembrane helix</keyword>
<dbReference type="RefSeq" id="WP_380126978.1">
    <property type="nucleotide sequence ID" value="NZ_JBHSIU010000101.1"/>
</dbReference>
<feature type="transmembrane region" description="Helical" evidence="3">
    <location>
        <begin position="104"/>
        <end position="127"/>
    </location>
</feature>
<feature type="transmembrane region" description="Helical" evidence="3">
    <location>
        <begin position="133"/>
        <end position="157"/>
    </location>
</feature>
<proteinExistence type="predicted"/>
<dbReference type="SUPFAM" id="SSF81665">
    <property type="entry name" value="Calcium ATPase, transmembrane domain M"/>
    <property type="match status" value="1"/>
</dbReference>
<evidence type="ECO:0000256" key="2">
    <source>
        <dbReference type="ARBA" id="ARBA00022475"/>
    </source>
</evidence>
<feature type="domain" description="Cation-transporting P-type ATPase C-terminal" evidence="4">
    <location>
        <begin position="1"/>
        <end position="163"/>
    </location>
</feature>
<dbReference type="EMBL" id="JBHSIU010000101">
    <property type="protein sequence ID" value="MFC5006354.1"/>
    <property type="molecule type" value="Genomic_DNA"/>
</dbReference>
<organism evidence="5 6">
    <name type="scientific">Dactylosporangium cerinum</name>
    <dbReference type="NCBI Taxonomy" id="1434730"/>
    <lineage>
        <taxon>Bacteria</taxon>
        <taxon>Bacillati</taxon>
        <taxon>Actinomycetota</taxon>
        <taxon>Actinomycetes</taxon>
        <taxon>Micromonosporales</taxon>
        <taxon>Micromonosporaceae</taxon>
        <taxon>Dactylosporangium</taxon>
    </lineage>
</organism>
<dbReference type="InterPro" id="IPR050510">
    <property type="entry name" value="Cation_transp_ATPase_P-type"/>
</dbReference>
<keyword evidence="3" id="KW-0812">Transmembrane</keyword>
<keyword evidence="3" id="KW-0472">Membrane</keyword>
<name>A0ABV9WGJ8_9ACTN</name>
<protein>
    <submittedName>
        <fullName evidence="5">Cation transporting ATPase C-terminal domain-containing protein</fullName>
    </submittedName>
</protein>
<dbReference type="PANTHER" id="PTHR43294:SF21">
    <property type="entry name" value="CATION TRANSPORTING ATPASE"/>
    <property type="match status" value="1"/>
</dbReference>
<dbReference type="InterPro" id="IPR006068">
    <property type="entry name" value="ATPase_P-typ_cation-transptr_C"/>
</dbReference>
<dbReference type="InterPro" id="IPR023298">
    <property type="entry name" value="ATPase_P-typ_TM_dom_sf"/>
</dbReference>
<evidence type="ECO:0000313" key="6">
    <source>
        <dbReference type="Proteomes" id="UP001595912"/>
    </source>
</evidence>
<feature type="transmembrane region" description="Helical" evidence="3">
    <location>
        <begin position="70"/>
        <end position="92"/>
    </location>
</feature>
<gene>
    <name evidence="5" type="ORF">ACFPIJ_52105</name>
</gene>
<evidence type="ECO:0000256" key="1">
    <source>
        <dbReference type="ARBA" id="ARBA00004651"/>
    </source>
</evidence>
<dbReference type="Pfam" id="PF00689">
    <property type="entry name" value="Cation_ATPase_C"/>
    <property type="match status" value="1"/>
</dbReference>
<sequence length="175" mass="18737">MDSATAGLMDRPPRPRAAGVIDRALLVRAWLLLGGVSAVLVMGGYLFTLWQAGWHPGDPTGAGTPLHHAYLQATAVTFAGIVACQIGTAFAARTDRASLFTIGLFTNRFLLWGIAFELVFTAAVIYTPPLQDIFGTAALSPAQLAIIAPFPVLVWCVDELVRWARRRAPHPGDTA</sequence>
<comment type="caution">
    <text evidence="5">The sequence shown here is derived from an EMBL/GenBank/DDBJ whole genome shotgun (WGS) entry which is preliminary data.</text>
</comment>
<dbReference type="Proteomes" id="UP001595912">
    <property type="component" value="Unassembled WGS sequence"/>
</dbReference>
<evidence type="ECO:0000313" key="5">
    <source>
        <dbReference type="EMBL" id="MFC5006354.1"/>
    </source>
</evidence>
<accession>A0ABV9WGJ8</accession>
<dbReference type="PANTHER" id="PTHR43294">
    <property type="entry name" value="SODIUM/POTASSIUM-TRANSPORTING ATPASE SUBUNIT ALPHA"/>
    <property type="match status" value="1"/>
</dbReference>
<keyword evidence="6" id="KW-1185">Reference proteome</keyword>